<dbReference type="Gene3D" id="3.30.70.100">
    <property type="match status" value="1"/>
</dbReference>
<feature type="transmembrane region" description="Helical" evidence="7">
    <location>
        <begin position="82"/>
        <end position="105"/>
    </location>
</feature>
<accession>A0A1E3W1S2</accession>
<reference evidence="11 12" key="1">
    <citation type="journal article" date="2016" name="Environ. Microbiol.">
        <title>New Methyloceanibacter diversity from North Sea sediments includes methanotroph containing solely the soluble methane monooxygenase.</title>
        <authorList>
            <person name="Vekeman B."/>
            <person name="Kerckhof F.M."/>
            <person name="Cremers G."/>
            <person name="de Vos P."/>
            <person name="Vandamme P."/>
            <person name="Boon N."/>
            <person name="Op den Camp H.J."/>
            <person name="Heylen K."/>
        </authorList>
    </citation>
    <scope>NUCLEOTIDE SEQUENCE [LARGE SCALE GENOMIC DNA]</scope>
    <source>
        <strain evidence="11 12">R-67175</strain>
    </source>
</reference>
<keyword evidence="12" id="KW-1185">Reference proteome</keyword>
<dbReference type="Gene3D" id="1.10.287.1260">
    <property type="match status" value="1"/>
</dbReference>
<keyword evidence="4 7" id="KW-0812">Transmembrane</keyword>
<evidence type="ECO:0008006" key="13">
    <source>
        <dbReference type="Google" id="ProtNLM"/>
    </source>
</evidence>
<dbReference type="SUPFAM" id="SSF50182">
    <property type="entry name" value="Sm-like ribonucleoproteins"/>
    <property type="match status" value="1"/>
</dbReference>
<dbReference type="InterPro" id="IPR052702">
    <property type="entry name" value="MscS-like_channel"/>
</dbReference>
<dbReference type="Pfam" id="PF00924">
    <property type="entry name" value="MS_channel_2nd"/>
    <property type="match status" value="1"/>
</dbReference>
<dbReference type="PANTHER" id="PTHR30347">
    <property type="entry name" value="POTASSIUM CHANNEL RELATED"/>
    <property type="match status" value="1"/>
</dbReference>
<evidence type="ECO:0000313" key="12">
    <source>
        <dbReference type="Proteomes" id="UP000094472"/>
    </source>
</evidence>
<evidence type="ECO:0000256" key="5">
    <source>
        <dbReference type="ARBA" id="ARBA00022989"/>
    </source>
</evidence>
<evidence type="ECO:0000256" key="1">
    <source>
        <dbReference type="ARBA" id="ARBA00004651"/>
    </source>
</evidence>
<dbReference type="InterPro" id="IPR011014">
    <property type="entry name" value="MscS_channel_TM-2"/>
</dbReference>
<evidence type="ECO:0000256" key="2">
    <source>
        <dbReference type="ARBA" id="ARBA00008017"/>
    </source>
</evidence>
<comment type="caution">
    <text evidence="11">The sequence shown here is derived from an EMBL/GenBank/DDBJ whole genome shotgun (WGS) entry which is preliminary data.</text>
</comment>
<keyword evidence="3" id="KW-1003">Cell membrane</keyword>
<dbReference type="AlphaFoldDB" id="A0A1E3W1S2"/>
<evidence type="ECO:0000256" key="6">
    <source>
        <dbReference type="ARBA" id="ARBA00023136"/>
    </source>
</evidence>
<dbReference type="SUPFAM" id="SSF82861">
    <property type="entry name" value="Mechanosensitive channel protein MscS (YggB), transmembrane region"/>
    <property type="match status" value="1"/>
</dbReference>
<feature type="domain" description="Mechanosensitive ion channel transmembrane helices 2/3" evidence="10">
    <location>
        <begin position="222"/>
        <end position="263"/>
    </location>
</feature>
<keyword evidence="6 7" id="KW-0472">Membrane</keyword>
<organism evidence="11 12">
    <name type="scientific">Methyloceanibacter superfactus</name>
    <dbReference type="NCBI Taxonomy" id="1774969"/>
    <lineage>
        <taxon>Bacteria</taxon>
        <taxon>Pseudomonadati</taxon>
        <taxon>Pseudomonadota</taxon>
        <taxon>Alphaproteobacteria</taxon>
        <taxon>Hyphomicrobiales</taxon>
        <taxon>Hyphomicrobiaceae</taxon>
        <taxon>Methyloceanibacter</taxon>
    </lineage>
</organism>
<dbReference type="GO" id="GO:0008381">
    <property type="term" value="F:mechanosensitive monoatomic ion channel activity"/>
    <property type="evidence" value="ECO:0007669"/>
    <property type="project" value="UniProtKB-ARBA"/>
</dbReference>
<sequence length="446" mass="48977">MEVRLDHILNGETLTKARELFEHWVRSDVFVWSNLVQLLIIVLLFAVSRPIARVLQARLDTLFARETRRRVSSILLKNAAKLTALTLPATWLFLLWVTLVAFDYYEQPAEFLRIAAVLLAVWLVIRLTSTLVRDPGWAKAITVIAWAIAALSIVGLLDDAVAVLDGVSLTIGGVRVSALLVLNAVLSLAILLWVAVMASRILERRITQSVQLTPTFQVLLIKLLKVVLVGIAIALALSTVGIDLTAFAVLGGAIGLGIGFGLQKIVSNLIAGVIILLDKSIKPGDVISVGETFGWINSLGARYASVVTRDGTEYLIPNEDLITHQVVNWSYSNDAVRLKIPIGISYKSDPRQAIALCFEAAREESRILKQPAPNVLLKGFGDSSVDIEMRVWIRDPRNGVSNIKSAILLRVWDKFHEHGIEIPYPQRDLHLVPPAGLEVGAVVKES</sequence>
<dbReference type="InterPro" id="IPR006685">
    <property type="entry name" value="MscS_channel_2nd"/>
</dbReference>
<feature type="transmembrane region" description="Helical" evidence="7">
    <location>
        <begin position="140"/>
        <end position="157"/>
    </location>
</feature>
<feature type="transmembrane region" description="Helical" evidence="7">
    <location>
        <begin position="177"/>
        <end position="198"/>
    </location>
</feature>
<dbReference type="InterPro" id="IPR023408">
    <property type="entry name" value="MscS_beta-dom_sf"/>
</dbReference>
<dbReference type="InterPro" id="IPR049278">
    <property type="entry name" value="MS_channel_C"/>
</dbReference>
<dbReference type="STRING" id="1774969.AUC69_09055"/>
<evidence type="ECO:0000256" key="4">
    <source>
        <dbReference type="ARBA" id="ARBA00022692"/>
    </source>
</evidence>
<evidence type="ECO:0000259" key="8">
    <source>
        <dbReference type="Pfam" id="PF00924"/>
    </source>
</evidence>
<dbReference type="EMBL" id="LPWF01000016">
    <property type="protein sequence ID" value="ODR99742.1"/>
    <property type="molecule type" value="Genomic_DNA"/>
</dbReference>
<evidence type="ECO:0000259" key="10">
    <source>
        <dbReference type="Pfam" id="PF21088"/>
    </source>
</evidence>
<dbReference type="Gene3D" id="2.30.30.60">
    <property type="match status" value="1"/>
</dbReference>
<feature type="transmembrane region" description="Helical" evidence="7">
    <location>
        <begin position="111"/>
        <end position="128"/>
    </location>
</feature>
<dbReference type="Pfam" id="PF21082">
    <property type="entry name" value="MS_channel_3rd"/>
    <property type="match status" value="1"/>
</dbReference>
<dbReference type="Pfam" id="PF21088">
    <property type="entry name" value="MS_channel_1st"/>
    <property type="match status" value="1"/>
</dbReference>
<comment type="subcellular location">
    <subcellularLocation>
        <location evidence="1">Cell membrane</location>
        <topology evidence="1">Multi-pass membrane protein</topology>
    </subcellularLocation>
</comment>
<proteinExistence type="inferred from homology"/>
<dbReference type="GO" id="GO:0005886">
    <property type="term" value="C:plasma membrane"/>
    <property type="evidence" value="ECO:0007669"/>
    <property type="project" value="UniProtKB-SubCell"/>
</dbReference>
<dbReference type="InterPro" id="IPR011066">
    <property type="entry name" value="MscS_channel_C_sf"/>
</dbReference>
<dbReference type="SUPFAM" id="SSF82689">
    <property type="entry name" value="Mechanosensitive channel protein MscS (YggB), C-terminal domain"/>
    <property type="match status" value="1"/>
</dbReference>
<dbReference type="Proteomes" id="UP000094472">
    <property type="component" value="Unassembled WGS sequence"/>
</dbReference>
<comment type="similarity">
    <text evidence="2">Belongs to the MscS (TC 1.A.23) family.</text>
</comment>
<feature type="transmembrane region" description="Helical" evidence="7">
    <location>
        <begin position="219"/>
        <end position="238"/>
    </location>
</feature>
<dbReference type="InterPro" id="IPR010920">
    <property type="entry name" value="LSM_dom_sf"/>
</dbReference>
<feature type="domain" description="Mechanosensitive ion channel MscS C-terminal" evidence="9">
    <location>
        <begin position="339"/>
        <end position="422"/>
    </location>
</feature>
<dbReference type="PANTHER" id="PTHR30347:SF1">
    <property type="entry name" value="MECHANOSENSITIVE CHANNEL MSCK"/>
    <property type="match status" value="1"/>
</dbReference>
<feature type="transmembrane region" description="Helical" evidence="7">
    <location>
        <begin position="29"/>
        <end position="48"/>
    </location>
</feature>
<feature type="domain" description="Mechanosensitive ion channel MscS" evidence="8">
    <location>
        <begin position="265"/>
        <end position="330"/>
    </location>
</feature>
<evidence type="ECO:0000256" key="7">
    <source>
        <dbReference type="SAM" id="Phobius"/>
    </source>
</evidence>
<name>A0A1E3W1S2_9HYPH</name>
<evidence type="ECO:0000313" key="11">
    <source>
        <dbReference type="EMBL" id="ODR99742.1"/>
    </source>
</evidence>
<evidence type="ECO:0000256" key="3">
    <source>
        <dbReference type="ARBA" id="ARBA00022475"/>
    </source>
</evidence>
<evidence type="ECO:0000259" key="9">
    <source>
        <dbReference type="Pfam" id="PF21082"/>
    </source>
</evidence>
<protein>
    <recommendedName>
        <fullName evidence="13">Mechanosensitive ion channel protein MscS</fullName>
    </recommendedName>
</protein>
<keyword evidence="5 7" id="KW-1133">Transmembrane helix</keyword>
<gene>
    <name evidence="11" type="ORF">AUC69_09055</name>
</gene>
<dbReference type="InterPro" id="IPR049142">
    <property type="entry name" value="MS_channel_1st"/>
</dbReference>